<reference evidence="1 2" key="1">
    <citation type="submission" date="2019-03" db="EMBL/GenBank/DDBJ databases">
        <title>Genomic Encyclopedia of Type Strains, Phase IV (KMG-IV): sequencing the most valuable type-strain genomes for metagenomic binning, comparative biology and taxonomic classification.</title>
        <authorList>
            <person name="Goeker M."/>
        </authorList>
    </citation>
    <scope>NUCLEOTIDE SEQUENCE [LARGE SCALE GENOMIC DNA]</scope>
    <source>
        <strain evidence="1 2">DSM 100059</strain>
    </source>
</reference>
<evidence type="ECO:0000313" key="1">
    <source>
        <dbReference type="EMBL" id="TDW96692.1"/>
    </source>
</evidence>
<evidence type="ECO:0000313" key="2">
    <source>
        <dbReference type="Proteomes" id="UP000294498"/>
    </source>
</evidence>
<name>A0A4V3GKR7_9BACT</name>
<protein>
    <recommendedName>
        <fullName evidence="3">ERF1-like protein</fullName>
    </recommendedName>
</protein>
<sequence>MKTLSQPAPCLGIPERAPSVVVVLPFEPAMTPKSLLEASVKAALAQAEKQVLATHSGQTALPVLQQLRRLAGDLNYATHRKSLALFASADFGKALYLDMDTDTRVLVDSGFRMRDLAETRNTKVPYLVLLLSGRLSKMFHCDGTRWTLIKDNICHSLPHEALDNECPPVPKDQLLDKFLRQMDQGLSMMLDAWPLPVFVIGTDKVVGHFAALTRNNRQIAACIHKNGIGLTATELAGLLQPYLDNWQTVRQQMAMKHLELALEMGKLTTGIEAIRKNIGARNGRLLIVEKNYTGAGQGQGQVARLHGPFYIADPIDDIIEKVLACGGRVEWVEDGQLKDFGGVALVRYY</sequence>
<evidence type="ECO:0008006" key="3">
    <source>
        <dbReference type="Google" id="ProtNLM"/>
    </source>
</evidence>
<gene>
    <name evidence="1" type="ORF">EDB95_4528</name>
</gene>
<dbReference type="OrthoDB" id="644173at2"/>
<dbReference type="RefSeq" id="WP_133997572.1">
    <property type="nucleotide sequence ID" value="NZ_SODV01000002.1"/>
</dbReference>
<accession>A0A4V3GKR7</accession>
<organism evidence="1 2">
    <name type="scientific">Dinghuibacter silviterrae</name>
    <dbReference type="NCBI Taxonomy" id="1539049"/>
    <lineage>
        <taxon>Bacteria</taxon>
        <taxon>Pseudomonadati</taxon>
        <taxon>Bacteroidota</taxon>
        <taxon>Chitinophagia</taxon>
        <taxon>Chitinophagales</taxon>
        <taxon>Chitinophagaceae</taxon>
        <taxon>Dinghuibacter</taxon>
    </lineage>
</organism>
<comment type="caution">
    <text evidence="1">The sequence shown here is derived from an EMBL/GenBank/DDBJ whole genome shotgun (WGS) entry which is preliminary data.</text>
</comment>
<dbReference type="Proteomes" id="UP000294498">
    <property type="component" value="Unassembled WGS sequence"/>
</dbReference>
<dbReference type="EMBL" id="SODV01000002">
    <property type="protein sequence ID" value="TDW96692.1"/>
    <property type="molecule type" value="Genomic_DNA"/>
</dbReference>
<keyword evidence="2" id="KW-1185">Reference proteome</keyword>
<proteinExistence type="predicted"/>
<dbReference type="Pfam" id="PF18845">
    <property type="entry name" value="baeRF_family3"/>
    <property type="match status" value="1"/>
</dbReference>
<dbReference type="InterPro" id="IPR041289">
    <property type="entry name" value="Bact_RF_family3"/>
</dbReference>
<dbReference type="AlphaFoldDB" id="A0A4V3GKR7"/>